<dbReference type="GO" id="GO:0004523">
    <property type="term" value="F:RNA-DNA hybrid ribonuclease activity"/>
    <property type="evidence" value="ECO:0007669"/>
    <property type="project" value="InterPro"/>
</dbReference>
<dbReference type="STRING" id="59895.A0A103XU93"/>
<evidence type="ECO:0000259" key="1">
    <source>
        <dbReference type="PROSITE" id="PS50879"/>
    </source>
</evidence>
<proteinExistence type="predicted"/>
<dbReference type="OMA" id="KFAQMGH"/>
<dbReference type="InterPro" id="IPR002156">
    <property type="entry name" value="RNaseH_domain"/>
</dbReference>
<evidence type="ECO:0000313" key="3">
    <source>
        <dbReference type="Proteomes" id="UP000243975"/>
    </source>
</evidence>
<dbReference type="Gene3D" id="3.30.420.10">
    <property type="entry name" value="Ribonuclease H-like superfamily/Ribonuclease H"/>
    <property type="match status" value="1"/>
</dbReference>
<dbReference type="PANTHER" id="PTHR47723:SF23">
    <property type="entry name" value="REVERSE TRANSCRIPTASE-LIKE PROTEIN"/>
    <property type="match status" value="1"/>
</dbReference>
<protein>
    <recommendedName>
        <fullName evidence="1">RNase H type-1 domain-containing protein</fullName>
    </recommendedName>
</protein>
<dbReference type="Pfam" id="PF13456">
    <property type="entry name" value="RVT_3"/>
    <property type="match status" value="1"/>
</dbReference>
<dbReference type="PROSITE" id="PS50879">
    <property type="entry name" value="RNASE_H_1"/>
    <property type="match status" value="1"/>
</dbReference>
<gene>
    <name evidence="2" type="ORF">Ccrd_000884</name>
</gene>
<dbReference type="AlphaFoldDB" id="A0A103XU93"/>
<name>A0A103XU93_CYNCS</name>
<dbReference type="GO" id="GO:0003676">
    <property type="term" value="F:nucleic acid binding"/>
    <property type="evidence" value="ECO:0007669"/>
    <property type="project" value="InterPro"/>
</dbReference>
<comment type="caution">
    <text evidence="2">The sequence shown here is derived from an EMBL/GenBank/DDBJ whole genome shotgun (WGS) entry which is preliminary data.</text>
</comment>
<dbReference type="InterPro" id="IPR044730">
    <property type="entry name" value="RNase_H-like_dom_plant"/>
</dbReference>
<dbReference type="FunFam" id="3.30.420.10:FF:000076">
    <property type="entry name" value="RBR-type E3 ubiquitin transferase"/>
    <property type="match status" value="1"/>
</dbReference>
<dbReference type="CDD" id="cd06222">
    <property type="entry name" value="RNase_H_like"/>
    <property type="match status" value="1"/>
</dbReference>
<dbReference type="InterPro" id="IPR053151">
    <property type="entry name" value="RNase_H-like"/>
</dbReference>
<dbReference type="Gramene" id="KVH97022">
    <property type="protein sequence ID" value="KVH97022"/>
    <property type="gene ID" value="Ccrd_000884"/>
</dbReference>
<dbReference type="InterPro" id="IPR012337">
    <property type="entry name" value="RNaseH-like_sf"/>
</dbReference>
<feature type="domain" description="RNase H type-1" evidence="1">
    <location>
        <begin position="38"/>
        <end position="169"/>
    </location>
</feature>
<organism evidence="2 3">
    <name type="scientific">Cynara cardunculus var. scolymus</name>
    <name type="common">Globe artichoke</name>
    <name type="synonym">Cynara scolymus</name>
    <dbReference type="NCBI Taxonomy" id="59895"/>
    <lineage>
        <taxon>Eukaryota</taxon>
        <taxon>Viridiplantae</taxon>
        <taxon>Streptophyta</taxon>
        <taxon>Embryophyta</taxon>
        <taxon>Tracheophyta</taxon>
        <taxon>Spermatophyta</taxon>
        <taxon>Magnoliopsida</taxon>
        <taxon>eudicotyledons</taxon>
        <taxon>Gunneridae</taxon>
        <taxon>Pentapetalae</taxon>
        <taxon>asterids</taxon>
        <taxon>campanulids</taxon>
        <taxon>Asterales</taxon>
        <taxon>Asteraceae</taxon>
        <taxon>Carduoideae</taxon>
        <taxon>Cardueae</taxon>
        <taxon>Carduinae</taxon>
        <taxon>Cynara</taxon>
    </lineage>
</organism>
<dbReference type="SUPFAM" id="SSF53098">
    <property type="entry name" value="Ribonuclease H-like"/>
    <property type="match status" value="1"/>
</dbReference>
<reference evidence="2 3" key="1">
    <citation type="journal article" date="2016" name="Sci. Rep.">
        <title>The genome sequence of the outbreeding globe artichoke constructed de novo incorporating a phase-aware low-pass sequencing strategy of F1 progeny.</title>
        <authorList>
            <person name="Scaglione D."/>
            <person name="Reyes-Chin-Wo S."/>
            <person name="Acquadro A."/>
            <person name="Froenicke L."/>
            <person name="Portis E."/>
            <person name="Beitel C."/>
            <person name="Tirone M."/>
            <person name="Mauro R."/>
            <person name="Lo Monaco A."/>
            <person name="Mauromicale G."/>
            <person name="Faccioli P."/>
            <person name="Cattivelli L."/>
            <person name="Rieseberg L."/>
            <person name="Michelmore R."/>
            <person name="Lanteri S."/>
        </authorList>
    </citation>
    <scope>NUCLEOTIDE SEQUENCE [LARGE SCALE GENOMIC DNA]</scope>
    <source>
        <strain evidence="2">2C</strain>
    </source>
</reference>
<dbReference type="PANTHER" id="PTHR47723">
    <property type="entry name" value="OS05G0353850 PROTEIN"/>
    <property type="match status" value="1"/>
</dbReference>
<dbReference type="Proteomes" id="UP000243975">
    <property type="component" value="Unassembled WGS sequence"/>
</dbReference>
<dbReference type="EMBL" id="LEKV01003884">
    <property type="protein sequence ID" value="KVH97022.1"/>
    <property type="molecule type" value="Genomic_DNA"/>
</dbReference>
<keyword evidence="3" id="KW-1185">Reference proteome</keyword>
<sequence>MVMVFSTYKSYKLAQGPIRAFVRNWHKELIKVSWEKPEIGWTKLNFDGSCKCKTGKASIGGVVRDHNAEFLLGYAEAIGRTNSTVAEFVALQRGLELVLENGYKDLWLEGDCKTLVEIVAQRRHVKCDEVQKRVSCINLILPEFRNCFVTHVYREGNRLADKLAQIGHQLKRPQIWHVTPREVLRVLNEDASGKVFYRRI</sequence>
<evidence type="ECO:0000313" key="2">
    <source>
        <dbReference type="EMBL" id="KVH97022.1"/>
    </source>
</evidence>
<accession>A0A103XU93</accession>
<dbReference type="InterPro" id="IPR036397">
    <property type="entry name" value="RNaseH_sf"/>
</dbReference>